<reference evidence="2 3" key="1">
    <citation type="submission" date="2016-07" db="EMBL/GenBank/DDBJ databases">
        <title>Genome of Pelobium manganitolerans.</title>
        <authorList>
            <person name="Wu S."/>
            <person name="Wang G."/>
        </authorList>
    </citation>
    <scope>NUCLEOTIDE SEQUENCE [LARGE SCALE GENOMIC DNA]</scope>
    <source>
        <strain evidence="2 3">YS-25</strain>
    </source>
</reference>
<evidence type="ECO:0000313" key="3">
    <source>
        <dbReference type="Proteomes" id="UP000283433"/>
    </source>
</evidence>
<proteinExistence type="predicted"/>
<dbReference type="Gene3D" id="2.60.120.620">
    <property type="entry name" value="q2cbj1_9rhob like domain"/>
    <property type="match status" value="1"/>
</dbReference>
<keyword evidence="3" id="KW-1185">Reference proteome</keyword>
<dbReference type="AlphaFoldDB" id="A0A419S2M5"/>
<feature type="domain" description="Prolyl 4-hydroxylase alpha subunit Fe(2+) 2OG dioxygenase" evidence="1">
    <location>
        <begin position="121"/>
        <end position="217"/>
    </location>
</feature>
<dbReference type="Proteomes" id="UP000283433">
    <property type="component" value="Unassembled WGS sequence"/>
</dbReference>
<dbReference type="PANTHER" id="PTHR12117:SF0">
    <property type="entry name" value="PROLYL 3-HYDROXYLASE OGFOD1"/>
    <property type="match status" value="1"/>
</dbReference>
<dbReference type="EMBL" id="MBTA01000028">
    <property type="protein sequence ID" value="RKD13226.1"/>
    <property type="molecule type" value="Genomic_DNA"/>
</dbReference>
<evidence type="ECO:0000313" key="2">
    <source>
        <dbReference type="EMBL" id="RKD13226.1"/>
    </source>
</evidence>
<sequence>MKTLLAPRFQDLMQVADDYAAQYQNANPFPSISFDDFFDEDFLTEVLHEFPDLSKKDSISFNDGRQVKLAGKGEANFGEATKRLMHFLNSEPFLLFLQKLTGIEEVLISDPYFFGGGQHEIKPGGLLKIHADFNKHPTMKLDRRINFLIYLNKDWKEEYGGNFELWDKNMEKCERKFLPVFNRIAMFSTTDFSYHGHPDPLNCPEGMSRKSLALYYYSNGRPASEVNTDLEKHNTLFKERKNNSQDVKAFKLSKKEQVKAVMRDYLPPVIVRKLLSSEN</sequence>
<gene>
    <name evidence="2" type="ORF">BCY91_10415</name>
</gene>
<accession>A0A419S2M5</accession>
<name>A0A419S2M5_9SPHI</name>
<dbReference type="InterPro" id="IPR051842">
    <property type="entry name" value="uS12_prolyl_hydroxylase"/>
</dbReference>
<dbReference type="PANTHER" id="PTHR12117">
    <property type="entry name" value="HISTONE ACETYLTRANSFERASE COMPLEX"/>
    <property type="match status" value="1"/>
</dbReference>
<comment type="caution">
    <text evidence="2">The sequence shown here is derived from an EMBL/GenBank/DDBJ whole genome shotgun (WGS) entry which is preliminary data.</text>
</comment>
<protein>
    <recommendedName>
        <fullName evidence="1">Prolyl 4-hydroxylase alpha subunit Fe(2+) 2OG dioxygenase domain-containing protein</fullName>
    </recommendedName>
</protein>
<dbReference type="Pfam" id="PF13640">
    <property type="entry name" value="2OG-FeII_Oxy_3"/>
    <property type="match status" value="1"/>
</dbReference>
<organism evidence="2 3">
    <name type="scientific">Pelobium manganitolerans</name>
    <dbReference type="NCBI Taxonomy" id="1842495"/>
    <lineage>
        <taxon>Bacteria</taxon>
        <taxon>Pseudomonadati</taxon>
        <taxon>Bacteroidota</taxon>
        <taxon>Sphingobacteriia</taxon>
        <taxon>Sphingobacteriales</taxon>
        <taxon>Sphingobacteriaceae</taxon>
        <taxon>Pelobium</taxon>
    </lineage>
</organism>
<dbReference type="InterPro" id="IPR044862">
    <property type="entry name" value="Pro_4_hyd_alph_FE2OG_OXY"/>
</dbReference>
<dbReference type="RefSeq" id="WP_220699487.1">
    <property type="nucleotide sequence ID" value="NZ_MBTA01000028.1"/>
</dbReference>
<evidence type="ECO:0000259" key="1">
    <source>
        <dbReference type="Pfam" id="PF13640"/>
    </source>
</evidence>